<dbReference type="InterPro" id="IPR010852">
    <property type="entry name" value="ABATE"/>
</dbReference>
<gene>
    <name evidence="2" type="ORF">G4Z16_15030</name>
</gene>
<keyword evidence="3" id="KW-1185">Reference proteome</keyword>
<dbReference type="SUPFAM" id="SSF160904">
    <property type="entry name" value="Jann2411-like"/>
    <property type="match status" value="1"/>
</dbReference>
<protein>
    <submittedName>
        <fullName evidence="2">CGNR zinc finger domain-containing protein</fullName>
    </submittedName>
</protein>
<proteinExistence type="predicted"/>
<organism evidence="2 3">
    <name type="scientific">Streptomyces bathyalis</name>
    <dbReference type="NCBI Taxonomy" id="2710756"/>
    <lineage>
        <taxon>Bacteria</taxon>
        <taxon>Bacillati</taxon>
        <taxon>Actinomycetota</taxon>
        <taxon>Actinomycetes</taxon>
        <taxon>Kitasatosporales</taxon>
        <taxon>Streptomycetaceae</taxon>
        <taxon>Streptomyces</taxon>
    </lineage>
</organism>
<dbReference type="PANTHER" id="PTHR35525:SF3">
    <property type="entry name" value="BLL6575 PROTEIN"/>
    <property type="match status" value="1"/>
</dbReference>
<dbReference type="RefSeq" id="WP_197351286.1">
    <property type="nucleotide sequence ID" value="NZ_CP048882.1"/>
</dbReference>
<reference evidence="3" key="1">
    <citation type="submission" date="2020-02" db="EMBL/GenBank/DDBJ databases">
        <title>Streptomyces sp. ASO4wet.</title>
        <authorList>
            <person name="Risdian C."/>
            <person name="Landwehr W."/>
            <person name="Schupp P."/>
            <person name="Wink J."/>
        </authorList>
    </citation>
    <scope>NUCLEOTIDE SEQUENCE [LARGE SCALE GENOMIC DNA]</scope>
    <source>
        <strain evidence="3">ASO4wet</strain>
    </source>
</reference>
<dbReference type="Proteomes" id="UP000595046">
    <property type="component" value="Chromosome"/>
</dbReference>
<evidence type="ECO:0000313" key="2">
    <source>
        <dbReference type="EMBL" id="QPP07479.1"/>
    </source>
</evidence>
<dbReference type="Pfam" id="PF11706">
    <property type="entry name" value="zf-CGNR"/>
    <property type="match status" value="1"/>
</dbReference>
<sequence>MEESELDLDLAVELVNAFTLAGTDGTLTDVRSGADVLRRLEGHELSAELSEDDLPALGKLSAELAPVFAAGTVAEAVSVLDPLLRDAVVPARLVEDAEGSGVARWGWGRDQQGMDAMRTRLLAALAAHLVRHGTKRTGVCRADPCRCVFVDRSRARTRRYCCDRCNDRAAATAYRRRQD</sequence>
<dbReference type="PANTHER" id="PTHR35525">
    <property type="entry name" value="BLL6575 PROTEIN"/>
    <property type="match status" value="1"/>
</dbReference>
<dbReference type="InterPro" id="IPR021005">
    <property type="entry name" value="Znf_CGNR"/>
</dbReference>
<evidence type="ECO:0000313" key="3">
    <source>
        <dbReference type="Proteomes" id="UP000595046"/>
    </source>
</evidence>
<evidence type="ECO:0000259" key="1">
    <source>
        <dbReference type="Pfam" id="PF11706"/>
    </source>
</evidence>
<dbReference type="KEGG" id="sbat:G4Z16_15030"/>
<dbReference type="AlphaFoldDB" id="A0A7T1WSD0"/>
<dbReference type="InterPro" id="IPR023286">
    <property type="entry name" value="ABATE_dom_sf"/>
</dbReference>
<dbReference type="Gene3D" id="1.10.3300.10">
    <property type="entry name" value="Jann2411-like domain"/>
    <property type="match status" value="1"/>
</dbReference>
<dbReference type="EMBL" id="CP048882">
    <property type="protein sequence ID" value="QPP07479.1"/>
    <property type="molecule type" value="Genomic_DNA"/>
</dbReference>
<accession>A0A7T1WSD0</accession>
<name>A0A7T1WSD0_9ACTN</name>
<feature type="domain" description="Zinc finger CGNR" evidence="1">
    <location>
        <begin position="136"/>
        <end position="178"/>
    </location>
</feature>